<feature type="region of interest" description="Disordered" evidence="9">
    <location>
        <begin position="1160"/>
        <end position="1184"/>
    </location>
</feature>
<dbReference type="GeneID" id="96004460"/>
<feature type="compositionally biased region" description="Polar residues" evidence="9">
    <location>
        <begin position="1457"/>
        <end position="1471"/>
    </location>
</feature>
<feature type="compositionally biased region" description="Gly residues" evidence="9">
    <location>
        <begin position="1524"/>
        <end position="1535"/>
    </location>
</feature>
<dbReference type="Pfam" id="PF07529">
    <property type="entry name" value="HSA"/>
    <property type="match status" value="1"/>
</dbReference>
<feature type="compositionally biased region" description="Low complexity" evidence="9">
    <location>
        <begin position="1201"/>
        <end position="1230"/>
    </location>
</feature>
<dbReference type="SMART" id="SM00717">
    <property type="entry name" value="SANT"/>
    <property type="match status" value="1"/>
</dbReference>
<dbReference type="GO" id="GO:0035267">
    <property type="term" value="C:NuA4 histone acetyltransferase complex"/>
    <property type="evidence" value="ECO:0007669"/>
    <property type="project" value="TreeGrafter"/>
</dbReference>
<dbReference type="Gene3D" id="1.10.10.60">
    <property type="entry name" value="Homeodomain-like"/>
    <property type="match status" value="1"/>
</dbReference>
<dbReference type="CDD" id="cd00167">
    <property type="entry name" value="SANT"/>
    <property type="match status" value="1"/>
</dbReference>
<organism evidence="12 13">
    <name type="scientific">Cladosporium halotolerans</name>
    <dbReference type="NCBI Taxonomy" id="1052096"/>
    <lineage>
        <taxon>Eukaryota</taxon>
        <taxon>Fungi</taxon>
        <taxon>Dikarya</taxon>
        <taxon>Ascomycota</taxon>
        <taxon>Pezizomycotina</taxon>
        <taxon>Dothideomycetes</taxon>
        <taxon>Dothideomycetidae</taxon>
        <taxon>Cladosporiales</taxon>
        <taxon>Cladosporiaceae</taxon>
        <taxon>Cladosporium</taxon>
    </lineage>
</organism>
<feature type="compositionally biased region" description="Basic and acidic residues" evidence="9">
    <location>
        <begin position="335"/>
        <end position="354"/>
    </location>
</feature>
<evidence type="ECO:0000259" key="11">
    <source>
        <dbReference type="PROSITE" id="PS51204"/>
    </source>
</evidence>
<accession>A0AB34KTI8</accession>
<evidence type="ECO:0000313" key="12">
    <source>
        <dbReference type="EMBL" id="KAL1588180.1"/>
    </source>
</evidence>
<dbReference type="GO" id="GO:0006325">
    <property type="term" value="P:chromatin organization"/>
    <property type="evidence" value="ECO:0007669"/>
    <property type="project" value="UniProtKB-KW"/>
</dbReference>
<name>A0AB34KTI8_9PEZI</name>
<proteinExistence type="inferred from homology"/>
<dbReference type="GO" id="GO:0003682">
    <property type="term" value="F:chromatin binding"/>
    <property type="evidence" value="ECO:0007669"/>
    <property type="project" value="TreeGrafter"/>
</dbReference>
<feature type="compositionally biased region" description="Low complexity" evidence="9">
    <location>
        <begin position="1536"/>
        <end position="1565"/>
    </location>
</feature>
<feature type="region of interest" description="Disordered" evidence="9">
    <location>
        <begin position="1329"/>
        <end position="1565"/>
    </location>
</feature>
<dbReference type="GO" id="GO:0005634">
    <property type="term" value="C:nucleus"/>
    <property type="evidence" value="ECO:0007669"/>
    <property type="project" value="UniProtKB-SubCell"/>
</dbReference>
<feature type="compositionally biased region" description="Low complexity" evidence="9">
    <location>
        <begin position="385"/>
        <end position="398"/>
    </location>
</feature>
<feature type="region of interest" description="Disordered" evidence="9">
    <location>
        <begin position="1201"/>
        <end position="1274"/>
    </location>
</feature>
<feature type="region of interest" description="Disordered" evidence="9">
    <location>
        <begin position="1"/>
        <end position="32"/>
    </location>
</feature>
<dbReference type="RefSeq" id="XP_069231285.1">
    <property type="nucleotide sequence ID" value="XM_069371622.1"/>
</dbReference>
<dbReference type="SMART" id="SM00573">
    <property type="entry name" value="HSA"/>
    <property type="match status" value="1"/>
</dbReference>
<feature type="compositionally biased region" description="Basic and acidic residues" evidence="9">
    <location>
        <begin position="221"/>
        <end position="247"/>
    </location>
</feature>
<dbReference type="InterPro" id="IPR009057">
    <property type="entry name" value="Homeodomain-like_sf"/>
</dbReference>
<feature type="compositionally biased region" description="Low complexity" evidence="9">
    <location>
        <begin position="147"/>
        <end position="170"/>
    </location>
</feature>
<evidence type="ECO:0000256" key="2">
    <source>
        <dbReference type="ARBA" id="ARBA00008913"/>
    </source>
</evidence>
<comment type="similarity">
    <text evidence="2">Belongs to the EAF1 family.</text>
</comment>
<keyword evidence="5" id="KW-0234">DNA repair</keyword>
<feature type="compositionally biased region" description="Basic and acidic residues" evidence="9">
    <location>
        <begin position="471"/>
        <end position="481"/>
    </location>
</feature>
<feature type="compositionally biased region" description="Basic and acidic residues" evidence="9">
    <location>
        <begin position="290"/>
        <end position="323"/>
    </location>
</feature>
<keyword evidence="13" id="KW-1185">Reference proteome</keyword>
<reference evidence="12 13" key="1">
    <citation type="journal article" date="2020" name="Microbiol. Resour. Announc.">
        <title>Draft Genome Sequence of a Cladosporium Species Isolated from the Mesophotic Ascidian Didemnum maculosum.</title>
        <authorList>
            <person name="Gioti A."/>
            <person name="Siaperas R."/>
            <person name="Nikolaivits E."/>
            <person name="Le Goff G."/>
            <person name="Ouazzani J."/>
            <person name="Kotoulas G."/>
            <person name="Topakas E."/>
        </authorList>
    </citation>
    <scope>NUCLEOTIDE SEQUENCE [LARGE SCALE GENOMIC DNA]</scope>
    <source>
        <strain evidence="12 13">TM138-S3</strain>
    </source>
</reference>
<feature type="region of interest" description="Disordered" evidence="9">
    <location>
        <begin position="768"/>
        <end position="799"/>
    </location>
</feature>
<feature type="region of interest" description="Disordered" evidence="9">
    <location>
        <begin position="1055"/>
        <end position="1111"/>
    </location>
</feature>
<comment type="subcellular location">
    <subcellularLocation>
        <location evidence="1">Nucleus</location>
    </subcellularLocation>
</comment>
<dbReference type="GO" id="GO:0006281">
    <property type="term" value="P:DNA repair"/>
    <property type="evidence" value="ECO:0007669"/>
    <property type="project" value="UniProtKB-KW"/>
</dbReference>
<dbReference type="PROSITE" id="PS50090">
    <property type="entry name" value="MYB_LIKE"/>
    <property type="match status" value="1"/>
</dbReference>
<evidence type="ECO:0000259" key="10">
    <source>
        <dbReference type="PROSITE" id="PS50090"/>
    </source>
</evidence>
<sequence>MTDVPQRATPRMSTAATDAHASKHGRPVTSRSHASALLALKAVHHIIEANQPISGLANHHFDANDLSSLSQDDLTWLKLNSLQSHRHFDDTSLPFPQLQQNEASIYASKLTSLTDKNSDDAKPTINSDAPAAESPALDRPASAADMAAGTGPRTPAATSKSASKPSQTSQDAADGASGLDGLMSKVAPSEQEDEGNLTVATEELLNLEGSPQKPAKTVHLPPKDVQEERLREQEAEKRHKPNGDGGRRLSHLQTQGDLASSPSSTVGAYSAATPMPPQDSPNTSPGSDTARIEVPHDLRPSPEEQRAKEEHDRQLEAQKDIARRQALGDVNTPDDQLRWEEREAAARNAEERAVNDANGPEPDSKESSELTEAEIVVKEKQADRNAAQNAPTNATASADVAMTDAQQAKPSSGEPDDDNITVAPRVKPAQGESLDPAKPAGAESTDSSSAMDPPPVKTATEKSASGPRLSVKLEAELRRMSSDFPVSPKDTRRQSSSHAGPSPLQHTPRHALKHAPSQQTQSASFAALPSLSTLKGAAEDPERDYLEPLFRIQAHDSPSIKTNSLPELLRSSTKTLSTEDHFTSIHERMDYRMLRRIYQLQNANKWSFRQMEKCREPPQPMTHHDNVMAEMKWMCKDFRAERKMKKSVCAWLAQRCADWVAASAEERKHMQIKVKPTSPRKMSKQDELVPDLESSGESANEDEGMPATPKDVEHFPSRLVVDSELLEHVKELEKAGSLKKALHEVPEWKPVDPEIAAPITKVSKFTEGKVLPKQQHPFRKRSRFDYEDEDELRDQPSSKRLRDEIAMPAEDQEIALFHPENKPIRDRLHANNAFRPPSEFQMPSTPFYEFRNGSQWVWEDDQKLRKLAKDYSFNWSLIADEMNLPSAFKSGMERRTPWECFERWVDLEQLPAEMRKTVYFKTWYQRLELSQQAVERRYQSQVAAVQQAQANNPSGQQQPHMPVRRRTQPTRVEKRKTTRYLWVVDAMRKLARKREAAAFKQAESQRAAAQRKSSQQNEAPQQRGPMPTPQEFSKTRYERDLAMIEVNRQRQAKMLEAQRQRGAQMMRASQGMPNGMPNQQRPQTAQQAQGVQPAGQQQPQTNGQMPNQQRQQVPMAVRNGHLAVPHMNAQGVPQAHMRQNQAPGQTPDMQRMAHANNQNRPAQYPSQQYQMPNGNMASPGVNGVTTSQQLASNQALLAAFQAQHQQQPGQGQQTPQQQQGQPQQQPQQQQHAHHQTPNGTPHGQVAQGNNNQQMSASPSMGPPPTPAGNPQQLSSGHVPAVIQIKNQLRARYPQMNEAELTNFATEQLKHQSQSSGQMRQNAMNAAAGISTPQQQGGNNNTPTYNHNQAAYQNNGNISNGNGQSGNAEQGTQNHVQQPQQYAAQQQQQQQPQQVPQQQNANMNSTGSQANSQQNYAQLMRQRQLQQMRHPPQPQQSPTQAQGQVQNQNQSPNAMHAQLSNAGSPRVSQSSPHVAAASPHMANATASANGSPSMHMAQPSPAQGQARPPSRSQTPQQPPMQRLGSSGGVPSGGMQSGGVQSPGVVPQGSPRPQQQQQQQQQTGVAR</sequence>
<dbReference type="SUPFAM" id="SSF46689">
    <property type="entry name" value="Homeodomain-like"/>
    <property type="match status" value="1"/>
</dbReference>
<feature type="compositionally biased region" description="Low complexity" evidence="9">
    <location>
        <begin position="1077"/>
        <end position="1109"/>
    </location>
</feature>
<feature type="compositionally biased region" description="Low complexity" evidence="9">
    <location>
        <begin position="1352"/>
        <end position="1401"/>
    </location>
</feature>
<feature type="region of interest" description="Disordered" evidence="9">
    <location>
        <begin position="996"/>
        <end position="1032"/>
    </location>
</feature>
<dbReference type="PANTHER" id="PTHR46459:SF1">
    <property type="entry name" value="E1A-BINDING PROTEIN P400"/>
    <property type="match status" value="1"/>
</dbReference>
<evidence type="ECO:0000256" key="4">
    <source>
        <dbReference type="ARBA" id="ARBA00022853"/>
    </source>
</evidence>
<feature type="compositionally biased region" description="Polar residues" evidence="9">
    <location>
        <begin position="1236"/>
        <end position="1258"/>
    </location>
</feature>
<keyword evidence="6" id="KW-0539">Nucleus</keyword>
<keyword evidence="3" id="KW-0227">DNA damage</keyword>
<evidence type="ECO:0000256" key="6">
    <source>
        <dbReference type="ARBA" id="ARBA00023242"/>
    </source>
</evidence>
<evidence type="ECO:0000256" key="5">
    <source>
        <dbReference type="ARBA" id="ARBA00023204"/>
    </source>
</evidence>
<dbReference type="PANTHER" id="PTHR46459">
    <property type="entry name" value="E1A-BINDING PROTEIN P400-RELATED"/>
    <property type="match status" value="1"/>
</dbReference>
<dbReference type="PROSITE" id="PS51204">
    <property type="entry name" value="HSA"/>
    <property type="match status" value="1"/>
</dbReference>
<feature type="domain" description="HSA" evidence="11">
    <location>
        <begin position="611"/>
        <end position="683"/>
    </location>
</feature>
<feature type="compositionally biased region" description="Low complexity" evidence="9">
    <location>
        <begin position="1504"/>
        <end position="1523"/>
    </location>
</feature>
<dbReference type="InterPro" id="IPR001005">
    <property type="entry name" value="SANT/Myb"/>
</dbReference>
<feature type="compositionally biased region" description="Polar residues" evidence="9">
    <location>
        <begin position="1330"/>
        <end position="1351"/>
    </location>
</feature>
<dbReference type="Proteomes" id="UP000803884">
    <property type="component" value="Unassembled WGS sequence"/>
</dbReference>
<dbReference type="Pfam" id="PF13921">
    <property type="entry name" value="Myb_DNA-bind_6"/>
    <property type="match status" value="1"/>
</dbReference>
<gene>
    <name evidence="12" type="ORF">WHR41_03016</name>
</gene>
<evidence type="ECO:0000256" key="9">
    <source>
        <dbReference type="SAM" id="MobiDB-lite"/>
    </source>
</evidence>
<evidence type="ECO:0000256" key="8">
    <source>
        <dbReference type="ARBA" id="ARBA00029670"/>
    </source>
</evidence>
<dbReference type="EMBL" id="JAAQHG020000007">
    <property type="protein sequence ID" value="KAL1588180.1"/>
    <property type="molecule type" value="Genomic_DNA"/>
</dbReference>
<evidence type="ECO:0000256" key="7">
    <source>
        <dbReference type="ARBA" id="ARBA00025178"/>
    </source>
</evidence>
<feature type="region of interest" description="Disordered" evidence="9">
    <location>
        <begin position="114"/>
        <end position="523"/>
    </location>
</feature>
<feature type="compositionally biased region" description="Basic residues" evidence="9">
    <location>
        <begin position="962"/>
        <end position="973"/>
    </location>
</feature>
<evidence type="ECO:0000256" key="3">
    <source>
        <dbReference type="ARBA" id="ARBA00022763"/>
    </source>
</evidence>
<comment type="caution">
    <text evidence="12">The sequence shown here is derived from an EMBL/GenBank/DDBJ whole genome shotgun (WGS) entry which is preliminary data.</text>
</comment>
<keyword evidence="4" id="KW-0156">Chromatin regulator</keyword>
<feature type="compositionally biased region" description="Polar residues" evidence="9">
    <location>
        <begin position="1402"/>
        <end position="1416"/>
    </location>
</feature>
<evidence type="ECO:0000313" key="13">
    <source>
        <dbReference type="Proteomes" id="UP000803884"/>
    </source>
</evidence>
<evidence type="ECO:0000256" key="1">
    <source>
        <dbReference type="ARBA" id="ARBA00004123"/>
    </source>
</evidence>
<comment type="function">
    <text evidence="7">Component of the NuA4 histone acetyltransferase complex which is involved in transcriptional activation of selected genes principally by acetylation of nucleosomal histone H4 and H2A. The NuA4 complex is also involved in DNA repair.</text>
</comment>
<feature type="region of interest" description="Disordered" evidence="9">
    <location>
        <begin position="944"/>
        <end position="973"/>
    </location>
</feature>
<feature type="region of interest" description="Disordered" evidence="9">
    <location>
        <begin position="670"/>
        <end position="711"/>
    </location>
</feature>
<feature type="compositionally biased region" description="Polar residues" evidence="9">
    <location>
        <begin position="1160"/>
        <end position="1176"/>
    </location>
</feature>
<feature type="compositionally biased region" description="Low complexity" evidence="9">
    <location>
        <begin position="1417"/>
        <end position="1452"/>
    </location>
</feature>
<feature type="compositionally biased region" description="Low complexity" evidence="9">
    <location>
        <begin position="1000"/>
        <end position="1016"/>
    </location>
</feature>
<protein>
    <recommendedName>
        <fullName evidence="8">Vacuolar import and degradation protein 21</fullName>
    </recommendedName>
</protein>
<feature type="domain" description="Myb-like" evidence="10">
    <location>
        <begin position="848"/>
        <end position="908"/>
    </location>
</feature>
<feature type="compositionally biased region" description="Polar residues" evidence="9">
    <location>
        <begin position="251"/>
        <end position="267"/>
    </location>
</feature>
<dbReference type="InterPro" id="IPR014012">
    <property type="entry name" value="HSA_dom"/>
</dbReference>